<keyword evidence="3" id="KW-1185">Reference proteome</keyword>
<comment type="caution">
    <text evidence="2">The sequence shown here is derived from an EMBL/GenBank/DDBJ whole genome shotgun (WGS) entry which is preliminary data.</text>
</comment>
<protein>
    <submittedName>
        <fullName evidence="2">Uncharacterized protein</fullName>
    </submittedName>
</protein>
<evidence type="ECO:0000313" key="4">
    <source>
        <dbReference type="Proteomes" id="UP000275027"/>
    </source>
</evidence>
<dbReference type="EMBL" id="RCCB01000010">
    <property type="protein sequence ID" value="RLJ36015.1"/>
    <property type="molecule type" value="Genomic_DNA"/>
</dbReference>
<dbReference type="AlphaFoldDB" id="A0A497V658"/>
<organism evidence="2 4">
    <name type="scientific">Flavobacterium lindanitolerans</name>
    <dbReference type="NCBI Taxonomy" id="428988"/>
    <lineage>
        <taxon>Bacteria</taxon>
        <taxon>Pseudomonadati</taxon>
        <taxon>Bacteroidota</taxon>
        <taxon>Flavobacteriia</taxon>
        <taxon>Flavobacteriales</taxon>
        <taxon>Flavobacteriaceae</taxon>
        <taxon>Flavobacterium</taxon>
    </lineage>
</organism>
<reference evidence="1 3" key="1">
    <citation type="submission" date="2017-12" db="EMBL/GenBank/DDBJ databases">
        <title>Genomic Encyclopedia of Type Strains, Phase III (KMG-III): the genomes of soil and plant-associated and newly described type strains.</title>
        <authorList>
            <person name="Whitman W."/>
        </authorList>
    </citation>
    <scope>NUCLEOTIDE SEQUENCE [LARGE SCALE GENOMIC DNA]</scope>
    <source>
        <strain evidence="1 3">IP-10</strain>
    </source>
</reference>
<dbReference type="EMBL" id="PJND01000007">
    <property type="protein sequence ID" value="PKW28480.1"/>
    <property type="molecule type" value="Genomic_DNA"/>
</dbReference>
<dbReference type="RefSeq" id="WP_101470705.1">
    <property type="nucleotide sequence ID" value="NZ_PJND01000007.1"/>
</dbReference>
<accession>A0A497V658</accession>
<dbReference type="Proteomes" id="UP000275027">
    <property type="component" value="Unassembled WGS sequence"/>
</dbReference>
<name>A0A497V658_9FLAO</name>
<evidence type="ECO:0000313" key="2">
    <source>
        <dbReference type="EMBL" id="RLJ36015.1"/>
    </source>
</evidence>
<evidence type="ECO:0000313" key="1">
    <source>
        <dbReference type="EMBL" id="PKW28480.1"/>
    </source>
</evidence>
<reference evidence="2 4" key="2">
    <citation type="submission" date="2018-10" db="EMBL/GenBank/DDBJ databases">
        <title>Genomic Encyclopedia of Archaeal and Bacterial Type Strains, Phase II (KMG-II): from individual species to whole genera.</title>
        <authorList>
            <person name="Goeker M."/>
        </authorList>
    </citation>
    <scope>NUCLEOTIDE SEQUENCE [LARGE SCALE GENOMIC DNA]</scope>
    <source>
        <strain evidence="2 4">DSM 21886</strain>
    </source>
</reference>
<sequence length="184" mass="21796">MIYSINGKHETNTSESYNKDIYVYKDNLIIPYINLQILSPNFNHPTIKENDRLNFAYLIFKTVKEMHWSYEFNNKIRYKNLVFDTLSNDNDYSTKYIDATNIFTEHYGYDFEIKFKEQYLYFSEDVAIKNGVLSHWIPIDTPNFKRNLSKEAVKSFFIKDNVPSEITELVGAINSKVLEILNII</sequence>
<dbReference type="Proteomes" id="UP000233767">
    <property type="component" value="Unassembled WGS sequence"/>
</dbReference>
<gene>
    <name evidence="1" type="ORF">B0G92_0100</name>
    <name evidence="2" type="ORF">CLV50_1404</name>
</gene>
<evidence type="ECO:0000313" key="3">
    <source>
        <dbReference type="Proteomes" id="UP000233767"/>
    </source>
</evidence>
<proteinExistence type="predicted"/>